<dbReference type="PROSITE" id="PS50893">
    <property type="entry name" value="ABC_TRANSPORTER_2"/>
    <property type="match status" value="2"/>
</dbReference>
<evidence type="ECO:0000256" key="4">
    <source>
        <dbReference type="ARBA" id="ARBA00022840"/>
    </source>
</evidence>
<accession>A0A6A2W0C6</accession>
<gene>
    <name evidence="7" type="ORF">DSM100238_1747</name>
</gene>
<dbReference type="GO" id="GO:0016887">
    <property type="term" value="F:ATP hydrolysis activity"/>
    <property type="evidence" value="ECO:0007669"/>
    <property type="project" value="InterPro"/>
</dbReference>
<dbReference type="PROSITE" id="PS00211">
    <property type="entry name" value="ABC_TRANSPORTER_1"/>
    <property type="match status" value="2"/>
</dbReference>
<dbReference type="InterPro" id="IPR027417">
    <property type="entry name" value="P-loop_NTPase"/>
</dbReference>
<evidence type="ECO:0000256" key="1">
    <source>
        <dbReference type="ARBA" id="ARBA00005417"/>
    </source>
</evidence>
<feature type="compositionally biased region" description="Low complexity" evidence="5">
    <location>
        <begin position="558"/>
        <end position="568"/>
    </location>
</feature>
<dbReference type="GO" id="GO:0005524">
    <property type="term" value="F:ATP binding"/>
    <property type="evidence" value="ECO:0007669"/>
    <property type="project" value="UniProtKB-KW"/>
</dbReference>
<dbReference type="GO" id="GO:0055085">
    <property type="term" value="P:transmembrane transport"/>
    <property type="evidence" value="ECO:0007669"/>
    <property type="project" value="UniProtKB-ARBA"/>
</dbReference>
<keyword evidence="8" id="KW-1185">Reference proteome</keyword>
<dbReference type="Pfam" id="PF00005">
    <property type="entry name" value="ABC_tran"/>
    <property type="match status" value="2"/>
</dbReference>
<dbReference type="InterPro" id="IPR003593">
    <property type="entry name" value="AAA+_ATPase"/>
</dbReference>
<keyword evidence="3" id="KW-0547">Nucleotide-binding</keyword>
<dbReference type="InterPro" id="IPR013563">
    <property type="entry name" value="Oligopep_ABC_C"/>
</dbReference>
<dbReference type="Pfam" id="PF08352">
    <property type="entry name" value="oligo_HPY"/>
    <property type="match status" value="2"/>
</dbReference>
<dbReference type="PANTHER" id="PTHR43776">
    <property type="entry name" value="TRANSPORT ATP-BINDING PROTEIN"/>
    <property type="match status" value="1"/>
</dbReference>
<evidence type="ECO:0000256" key="2">
    <source>
        <dbReference type="ARBA" id="ARBA00022448"/>
    </source>
</evidence>
<feature type="region of interest" description="Disordered" evidence="5">
    <location>
        <begin position="1"/>
        <end position="32"/>
    </location>
</feature>
<evidence type="ECO:0000256" key="5">
    <source>
        <dbReference type="SAM" id="MobiDB-lite"/>
    </source>
</evidence>
<proteinExistence type="inferred from homology"/>
<evidence type="ECO:0000313" key="7">
    <source>
        <dbReference type="EMBL" id="KAB8293522.1"/>
    </source>
</evidence>
<dbReference type="AlphaFoldDB" id="A0A6A2W0C6"/>
<dbReference type="CDD" id="cd03257">
    <property type="entry name" value="ABC_NikE_OppD_transporters"/>
    <property type="match status" value="2"/>
</dbReference>
<feature type="compositionally biased region" description="Polar residues" evidence="5">
    <location>
        <begin position="19"/>
        <end position="32"/>
    </location>
</feature>
<protein>
    <submittedName>
        <fullName evidence="7">ABC superfamily, ATP-binding protein</fullName>
    </submittedName>
</protein>
<feature type="domain" description="ABC transporter" evidence="6">
    <location>
        <begin position="34"/>
        <end position="280"/>
    </location>
</feature>
<reference evidence="7 8" key="1">
    <citation type="submission" date="2019-09" db="EMBL/GenBank/DDBJ databases">
        <title>Characterization of the phylogenetic diversity of two novel species belonging to the genus Bifidobacterium: Bifidobacterium cebidarum sp. nov. and Bifidobacterium leontopitheci sp. nov.</title>
        <authorList>
            <person name="Lugli G.A."/>
            <person name="Duranti S."/>
            <person name="Milani C."/>
            <person name="Turroni F."/>
            <person name="Ventura M."/>
        </authorList>
    </citation>
    <scope>NUCLEOTIDE SEQUENCE [LARGE SCALE GENOMIC DNA]</scope>
    <source>
        <strain evidence="7 8">DSM 100238</strain>
    </source>
</reference>
<dbReference type="SUPFAM" id="SSF52540">
    <property type="entry name" value="P-loop containing nucleoside triphosphate hydrolases"/>
    <property type="match status" value="2"/>
</dbReference>
<dbReference type="Gene3D" id="3.40.50.300">
    <property type="entry name" value="P-loop containing nucleotide triphosphate hydrolases"/>
    <property type="match status" value="2"/>
</dbReference>
<name>A0A6A2W0C6_9BIFI</name>
<dbReference type="Proteomes" id="UP000440041">
    <property type="component" value="Unassembled WGS sequence"/>
</dbReference>
<dbReference type="EMBL" id="WBSO01000020">
    <property type="protein sequence ID" value="KAB8293522.1"/>
    <property type="molecule type" value="Genomic_DNA"/>
</dbReference>
<feature type="domain" description="ABC transporter" evidence="6">
    <location>
        <begin position="299"/>
        <end position="532"/>
    </location>
</feature>
<dbReference type="RefSeq" id="WP_205730716.1">
    <property type="nucleotide sequence ID" value="NZ_WBSO01000020.1"/>
</dbReference>
<evidence type="ECO:0000259" key="6">
    <source>
        <dbReference type="PROSITE" id="PS50893"/>
    </source>
</evidence>
<comment type="caution">
    <text evidence="7">The sequence shown here is derived from an EMBL/GenBank/DDBJ whole genome shotgun (WGS) entry which is preliminary data.</text>
</comment>
<sequence length="598" mass="63990">MSIMKDNRQSVAQQGEIPQYSNTVTTSGQGSESLQTTAITLRGLKVRIGDAELLHGVDLDIVRGETTAIVGESGSGKSLTAKALAGLLPRYAHVQGSYSLLGETVDLAGGERAWRALRGGSIVWLPQDPFSSLDPLHTCGVQIAAGMRHIPHAQRRERVAALLTDVRLDASVADRYPHELSGGMRQRVAIAAALAPKPQVLIADEPTTALDAQMQSGVLDLLGRLRDERRLTLVLITHDLALAAERADHLAVFRDGRVVEAGSHDDIIEHPRTAYTRELLAAHAGIGETGQAERGGVVVRAEHLVKRFAGAARPAVDDVSLDVHAGEILGLVGASGSGKSTVARCLVDLERPDSGDVRYADGKGGTTGWSMHVAQLVFQNPYQSLNPTMTVRQTLAEALRAAGEQADDAHIRRLLDVVGLEAEYLNRKPGTLSGGQCQRVAIARALAPKPKLLVADEAVTALDANVQRLVLETLLSLREHTDLAILFISHDLDTVRRIADRIAVMVDGRIIEEGVTAEVMDHPKHEYTRKLIASVPQELSFIALPPLDVANAAETSGTADADAANDTANDTDDAAIDTSVNRARHTPATDPTNMEEPR</sequence>
<dbReference type="PANTHER" id="PTHR43776:SF7">
    <property type="entry name" value="D,D-DIPEPTIDE TRANSPORT ATP-BINDING PROTEIN DDPF-RELATED"/>
    <property type="match status" value="1"/>
</dbReference>
<dbReference type="SMART" id="SM00382">
    <property type="entry name" value="AAA"/>
    <property type="match status" value="2"/>
</dbReference>
<dbReference type="InterPro" id="IPR003439">
    <property type="entry name" value="ABC_transporter-like_ATP-bd"/>
</dbReference>
<dbReference type="InterPro" id="IPR050319">
    <property type="entry name" value="ABC_transp_ATP-bind"/>
</dbReference>
<dbReference type="InterPro" id="IPR017871">
    <property type="entry name" value="ABC_transporter-like_CS"/>
</dbReference>
<keyword evidence="4 7" id="KW-0067">ATP-binding</keyword>
<evidence type="ECO:0000313" key="8">
    <source>
        <dbReference type="Proteomes" id="UP000440041"/>
    </source>
</evidence>
<comment type="similarity">
    <text evidence="1">Belongs to the ABC transporter superfamily.</text>
</comment>
<keyword evidence="2" id="KW-0813">Transport</keyword>
<evidence type="ECO:0000256" key="3">
    <source>
        <dbReference type="ARBA" id="ARBA00022741"/>
    </source>
</evidence>
<dbReference type="GO" id="GO:0015833">
    <property type="term" value="P:peptide transport"/>
    <property type="evidence" value="ECO:0007669"/>
    <property type="project" value="InterPro"/>
</dbReference>
<feature type="region of interest" description="Disordered" evidence="5">
    <location>
        <begin position="558"/>
        <end position="598"/>
    </location>
</feature>
<organism evidence="7 8">
    <name type="scientific">Bifidobacterium apri</name>
    <dbReference type="NCBI Taxonomy" id="1769423"/>
    <lineage>
        <taxon>Bacteria</taxon>
        <taxon>Bacillati</taxon>
        <taxon>Actinomycetota</taxon>
        <taxon>Actinomycetes</taxon>
        <taxon>Bifidobacteriales</taxon>
        <taxon>Bifidobacteriaceae</taxon>
        <taxon>Bifidobacterium</taxon>
    </lineage>
</organism>